<feature type="domain" description="FHA" evidence="2">
    <location>
        <begin position="34"/>
        <end position="84"/>
    </location>
</feature>
<feature type="region of interest" description="Disordered" evidence="1">
    <location>
        <begin position="415"/>
        <end position="458"/>
    </location>
</feature>
<dbReference type="InterPro" id="IPR000253">
    <property type="entry name" value="FHA_dom"/>
</dbReference>
<dbReference type="RefSeq" id="WP_394831746.1">
    <property type="nucleotide sequence ID" value="NZ_CP089929.1"/>
</dbReference>
<dbReference type="InterPro" id="IPR008984">
    <property type="entry name" value="SMAD_FHA_dom_sf"/>
</dbReference>
<organism evidence="3 4">
    <name type="scientific">Pendulispora rubella</name>
    <dbReference type="NCBI Taxonomy" id="2741070"/>
    <lineage>
        <taxon>Bacteria</taxon>
        <taxon>Pseudomonadati</taxon>
        <taxon>Myxococcota</taxon>
        <taxon>Myxococcia</taxon>
        <taxon>Myxococcales</taxon>
        <taxon>Sorangiineae</taxon>
        <taxon>Pendulisporaceae</taxon>
        <taxon>Pendulispora</taxon>
    </lineage>
</organism>
<dbReference type="Pfam" id="PF00498">
    <property type="entry name" value="FHA"/>
    <property type="match status" value="1"/>
</dbReference>
<dbReference type="SUPFAM" id="SSF49879">
    <property type="entry name" value="SMAD/FHA domain"/>
    <property type="match status" value="1"/>
</dbReference>
<evidence type="ECO:0000256" key="1">
    <source>
        <dbReference type="SAM" id="MobiDB-lite"/>
    </source>
</evidence>
<accession>A0ABZ2KTV4</accession>
<dbReference type="Proteomes" id="UP001374803">
    <property type="component" value="Chromosome"/>
</dbReference>
<name>A0ABZ2KTV4_9BACT</name>
<keyword evidence="4" id="KW-1185">Reference proteome</keyword>
<gene>
    <name evidence="3" type="ORF">LVJ94_35055</name>
</gene>
<dbReference type="EMBL" id="CP089983">
    <property type="protein sequence ID" value="WXB02121.1"/>
    <property type="molecule type" value="Genomic_DNA"/>
</dbReference>
<dbReference type="CDD" id="cd00060">
    <property type="entry name" value="FHA"/>
    <property type="match status" value="1"/>
</dbReference>
<sequence length="458" mass="51236">MALALIFYLTERLGDEQLPFRGRKRTVTCYKPPAAIGRDDWCDVKFPELKFVSKLHANVSFRGGKVFIWDAASTHGTYLTDGTRLPPKELVDIEAHNGEFLVAGRIHVRVERADLEEPHAADGQQHSLITGLPIDDFQTRRIQGAERAAKGTDEDAFLEEQRESYSTSRLAIEGMIERISRRCAQVPIAQANTLIVGAAHRYPELLQEPKFRVLAEEYGVWLGVEEREGAAALLELRRMAQAMLGMRLESTADIAAFAERLLKTLQQFILDLVPLKNGLREFGETVGGVGDWSASDPSGLENADGPWEVAKALLGPNAHPNAHAALHKILNQVMVHQLSYVGSVITGARALLNEVAPRYIERIVASGKQRSPRRFSWGPWRYRTLWSELKLRFQDLEDENVVYALVHGSEFREGYRQGLSRPGSTTRDEWVLPGPTPEGRQLPARISLDPPTKPSRKA</sequence>
<evidence type="ECO:0000313" key="4">
    <source>
        <dbReference type="Proteomes" id="UP001374803"/>
    </source>
</evidence>
<evidence type="ECO:0000259" key="2">
    <source>
        <dbReference type="PROSITE" id="PS50006"/>
    </source>
</evidence>
<dbReference type="PROSITE" id="PS50006">
    <property type="entry name" value="FHA_DOMAIN"/>
    <property type="match status" value="1"/>
</dbReference>
<protein>
    <submittedName>
        <fullName evidence="3">FHA domain-containing protein</fullName>
    </submittedName>
</protein>
<reference evidence="3" key="1">
    <citation type="submission" date="2021-12" db="EMBL/GenBank/DDBJ databases">
        <title>Discovery of the Pendulisporaceae a myxobacterial family with distinct sporulation behavior and unique specialized metabolism.</title>
        <authorList>
            <person name="Garcia R."/>
            <person name="Popoff A."/>
            <person name="Bader C.D."/>
            <person name="Loehr J."/>
            <person name="Walesch S."/>
            <person name="Walt C."/>
            <person name="Boldt J."/>
            <person name="Bunk B."/>
            <person name="Haeckl F.J.F.P.J."/>
            <person name="Gunesch A.P."/>
            <person name="Birkelbach J."/>
            <person name="Nuebel U."/>
            <person name="Pietschmann T."/>
            <person name="Bach T."/>
            <person name="Mueller R."/>
        </authorList>
    </citation>
    <scope>NUCLEOTIDE SEQUENCE</scope>
    <source>
        <strain evidence="3">MSr11367</strain>
    </source>
</reference>
<evidence type="ECO:0000313" key="3">
    <source>
        <dbReference type="EMBL" id="WXB02121.1"/>
    </source>
</evidence>
<proteinExistence type="predicted"/>
<dbReference type="Gene3D" id="2.60.200.20">
    <property type="match status" value="1"/>
</dbReference>